<dbReference type="Pfam" id="PF13585">
    <property type="entry name" value="CHU_C"/>
    <property type="match status" value="1"/>
</dbReference>
<keyword evidence="3" id="KW-1185">Reference proteome</keyword>
<evidence type="ECO:0000259" key="1">
    <source>
        <dbReference type="Pfam" id="PF01345"/>
    </source>
</evidence>
<dbReference type="STRING" id="1150368.SAMN02927921_01864"/>
<gene>
    <name evidence="2" type="ORF">SAMN02927921_01864</name>
</gene>
<dbReference type="RefSeq" id="WP_139276086.1">
    <property type="nucleotide sequence ID" value="NZ_FPJE01000009.1"/>
</dbReference>
<dbReference type="InterPro" id="IPR013783">
    <property type="entry name" value="Ig-like_fold"/>
</dbReference>
<name>A0A1K1PN88_9FLAO</name>
<dbReference type="NCBIfam" id="TIGR04131">
    <property type="entry name" value="Bac_Flav_CTERM"/>
    <property type="match status" value="1"/>
</dbReference>
<dbReference type="NCBIfam" id="TIGR01451">
    <property type="entry name" value="B_ant_repeat"/>
    <property type="match status" value="1"/>
</dbReference>
<dbReference type="NCBIfam" id="NF012211">
    <property type="entry name" value="tand_rpt_95"/>
    <property type="match status" value="4"/>
</dbReference>
<dbReference type="InterPro" id="IPR047589">
    <property type="entry name" value="DUF11_rpt"/>
</dbReference>
<feature type="non-terminal residue" evidence="2">
    <location>
        <position position="1"/>
    </location>
</feature>
<feature type="domain" description="DUF11" evidence="1">
    <location>
        <begin position="388"/>
        <end position="504"/>
    </location>
</feature>
<proteinExistence type="predicted"/>
<dbReference type="InterPro" id="IPR001434">
    <property type="entry name" value="OmcB-like_DUF11"/>
</dbReference>
<dbReference type="Gene3D" id="2.60.40.3440">
    <property type="match status" value="4"/>
</dbReference>
<dbReference type="OrthoDB" id="599464at2"/>
<dbReference type="Proteomes" id="UP000182248">
    <property type="component" value="Unassembled WGS sequence"/>
</dbReference>
<reference evidence="2 3" key="1">
    <citation type="submission" date="2016-11" db="EMBL/GenBank/DDBJ databases">
        <authorList>
            <person name="Jaros S."/>
            <person name="Januszkiewicz K."/>
            <person name="Wedrychowicz H."/>
        </authorList>
    </citation>
    <scope>NUCLEOTIDE SEQUENCE [LARGE SCALE GENOMIC DNA]</scope>
    <source>
        <strain evidence="2 3">CGMCC 1.12145</strain>
    </source>
</reference>
<protein>
    <submittedName>
        <fullName evidence="2">Gliding motility-associated C-terminal domain-containing protein</fullName>
    </submittedName>
</protein>
<dbReference type="EMBL" id="FPJE01000009">
    <property type="protein sequence ID" value="SFW49127.1"/>
    <property type="molecule type" value="Genomic_DNA"/>
</dbReference>
<evidence type="ECO:0000313" key="2">
    <source>
        <dbReference type="EMBL" id="SFW49127.1"/>
    </source>
</evidence>
<dbReference type="Pfam" id="PF17963">
    <property type="entry name" value="Big_9"/>
    <property type="match status" value="4"/>
</dbReference>
<sequence>GGLLAVDDSASTPMEMPVAIDVLANDEAGNSPIDLTSVTIVTMPGEGTVTVDAATGVVTYTSSGDFEGDDTFTYTMKDEAGYTSNEATVTVSVGGNNGGLMAVDDNASTPVDVAVAIDVLANDVAGNAIIDAGSVAILTMPSSGGVEVNASTGVVTYTPDNGFEGTDTFTYTMKDVDGYTSNEATVTVNVGGNNGGLMAADDSAGTIVDTPVTVDILANDTGGNAPLDPASVAIATMPSDGNVEILVSNGAVTYTPDAGFIGTDTFTYTVNDTDGYTSNVATVTITVDPAPTGPIANDDAVQVNPNSFVSIAILDNDAEGSAPIDPASVSIVTEPAHGDYSVTADGVVDYIPEAGFVGQDSFEYTVEDIDGRVSNVAVVSIDVTSDSDLAITITVDEVTPSIDSNVEFTITITNDGDQVFSNIVVDESLPSGYEFVGSQSAEGDYNNITAKWTISHIGAQGTAMLKLTAKVVAVAGADYLNVVTIEESSPVDSNLENNTAQVAVEPLLLVVYNEFSPNGDGFNDTFVIDGIQLYPNNVLKVYNRYGSLVFQTSNYNNDWDGVANKSGAIMSKDRLPVGTYFYVLDTGTGIKKSGWLYIAR</sequence>
<dbReference type="Pfam" id="PF01345">
    <property type="entry name" value="DUF11"/>
    <property type="match status" value="1"/>
</dbReference>
<evidence type="ECO:0000313" key="3">
    <source>
        <dbReference type="Proteomes" id="UP000182248"/>
    </source>
</evidence>
<dbReference type="AlphaFoldDB" id="A0A1K1PN88"/>
<accession>A0A1K1PN88</accession>
<organism evidence="2 3">
    <name type="scientific">Sinomicrobium oceani</name>
    <dbReference type="NCBI Taxonomy" id="1150368"/>
    <lineage>
        <taxon>Bacteria</taxon>
        <taxon>Pseudomonadati</taxon>
        <taxon>Bacteroidota</taxon>
        <taxon>Flavobacteriia</taxon>
        <taxon>Flavobacteriales</taxon>
        <taxon>Flavobacteriaceae</taxon>
        <taxon>Sinomicrobium</taxon>
    </lineage>
</organism>
<dbReference type="Gene3D" id="2.60.40.10">
    <property type="entry name" value="Immunoglobulins"/>
    <property type="match status" value="1"/>
</dbReference>
<dbReference type="InterPro" id="IPR026341">
    <property type="entry name" value="T9SS_type_B"/>
</dbReference>